<feature type="transmembrane region" description="Helical" evidence="2">
    <location>
        <begin position="235"/>
        <end position="257"/>
    </location>
</feature>
<feature type="transmembrane region" description="Helical" evidence="2">
    <location>
        <begin position="59"/>
        <end position="76"/>
    </location>
</feature>
<feature type="transmembrane region" description="Helical" evidence="2">
    <location>
        <begin position="152"/>
        <end position="171"/>
    </location>
</feature>
<comment type="caution">
    <text evidence="3">The sequence shown here is derived from an EMBL/GenBank/DDBJ whole genome shotgun (WGS) entry which is preliminary data.</text>
</comment>
<feature type="region of interest" description="Disordered" evidence="1">
    <location>
        <begin position="1"/>
        <end position="31"/>
    </location>
</feature>
<gene>
    <name evidence="3" type="ORF">NBH21_03795</name>
</gene>
<keyword evidence="2" id="KW-0812">Transmembrane</keyword>
<feature type="transmembrane region" description="Helical" evidence="2">
    <location>
        <begin position="202"/>
        <end position="223"/>
    </location>
</feature>
<reference evidence="3" key="1">
    <citation type="submission" date="2022-06" db="EMBL/GenBank/DDBJ databases">
        <authorList>
            <person name="Sun Q."/>
        </authorList>
    </citation>
    <scope>NUCLEOTIDE SEQUENCE</scope>
    <source>
        <strain evidence="3">S101</strain>
    </source>
</reference>
<sequence>MSKQRQQQRAKKRRQQQGQSATGSPATVAAVPVRSTEDAVPVPAGTRPDFRRILRSPSFRWSISLLLFGLFFLLLSQTIPHDYGFMELGFLFTLSVYDIVLAMLGLAVACAMAPRAADMRNIVLVFFCVLAGMLMFFDPIFQAIFASPLGDYLFLIAPGAVMLTGASLWLSGVWRQRAVMLASGVVAFSMSLFIGLDDLGIGIFDFTVGTVLCSLWLVVAPALPLRRFRGPWLTIPSRIVGSWLVVIGIIVLASLYVPLPMKAPALPDPTMPDGGTPMELQIPDDGSAPTLNGEELPLDLLAPDDGTGIEDQSSQ</sequence>
<dbReference type="EMBL" id="JAMXLX010000001">
    <property type="protein sequence ID" value="MCO5955889.1"/>
    <property type="molecule type" value="Genomic_DNA"/>
</dbReference>
<keyword evidence="2" id="KW-0472">Membrane</keyword>
<evidence type="ECO:0000256" key="2">
    <source>
        <dbReference type="SAM" id="Phobius"/>
    </source>
</evidence>
<dbReference type="Proteomes" id="UP001155380">
    <property type="component" value="Unassembled WGS sequence"/>
</dbReference>
<evidence type="ECO:0000313" key="4">
    <source>
        <dbReference type="Proteomes" id="UP001155380"/>
    </source>
</evidence>
<feature type="transmembrane region" description="Helical" evidence="2">
    <location>
        <begin position="88"/>
        <end position="110"/>
    </location>
</feature>
<evidence type="ECO:0000256" key="1">
    <source>
        <dbReference type="SAM" id="MobiDB-lite"/>
    </source>
</evidence>
<keyword evidence="2" id="KW-1133">Transmembrane helix</keyword>
<proteinExistence type="predicted"/>
<protein>
    <submittedName>
        <fullName evidence="3">Uncharacterized protein</fullName>
    </submittedName>
</protein>
<organism evidence="3 4">
    <name type="scientific">Ciceribacter sichuanensis</name>
    <dbReference type="NCBI Taxonomy" id="2949647"/>
    <lineage>
        <taxon>Bacteria</taxon>
        <taxon>Pseudomonadati</taxon>
        <taxon>Pseudomonadota</taxon>
        <taxon>Alphaproteobacteria</taxon>
        <taxon>Hyphomicrobiales</taxon>
        <taxon>Rhizobiaceae</taxon>
        <taxon>Ciceribacter</taxon>
    </lineage>
</organism>
<name>A0AAJ1BTK2_9HYPH</name>
<feature type="transmembrane region" description="Helical" evidence="2">
    <location>
        <begin position="122"/>
        <end position="146"/>
    </location>
</feature>
<feature type="transmembrane region" description="Helical" evidence="2">
    <location>
        <begin position="178"/>
        <end position="196"/>
    </location>
</feature>
<dbReference type="AlphaFoldDB" id="A0AAJ1BTK2"/>
<feature type="region of interest" description="Disordered" evidence="1">
    <location>
        <begin position="268"/>
        <end position="315"/>
    </location>
</feature>
<evidence type="ECO:0000313" key="3">
    <source>
        <dbReference type="EMBL" id="MCO5955889.1"/>
    </source>
</evidence>
<feature type="compositionally biased region" description="Basic residues" evidence="1">
    <location>
        <begin position="1"/>
        <end position="15"/>
    </location>
</feature>
<dbReference type="RefSeq" id="WP_250912599.1">
    <property type="nucleotide sequence ID" value="NZ_JAMXLX010000001.1"/>
</dbReference>
<accession>A0AAJ1BTK2</accession>